<keyword evidence="1" id="KW-1133">Transmembrane helix</keyword>
<dbReference type="Proteomes" id="UP000807353">
    <property type="component" value="Unassembled WGS sequence"/>
</dbReference>
<name>A0A9P6CC86_9AGAR</name>
<dbReference type="AlphaFoldDB" id="A0A9P6CC86"/>
<feature type="transmembrane region" description="Helical" evidence="1">
    <location>
        <begin position="12"/>
        <end position="35"/>
    </location>
</feature>
<accession>A0A9P6CC86</accession>
<protein>
    <submittedName>
        <fullName evidence="2">Uncharacterized protein</fullName>
    </submittedName>
</protein>
<proteinExistence type="predicted"/>
<keyword evidence="1" id="KW-0812">Transmembrane</keyword>
<organism evidence="2 3">
    <name type="scientific">Collybia nuda</name>
    <dbReference type="NCBI Taxonomy" id="64659"/>
    <lineage>
        <taxon>Eukaryota</taxon>
        <taxon>Fungi</taxon>
        <taxon>Dikarya</taxon>
        <taxon>Basidiomycota</taxon>
        <taxon>Agaricomycotina</taxon>
        <taxon>Agaricomycetes</taxon>
        <taxon>Agaricomycetidae</taxon>
        <taxon>Agaricales</taxon>
        <taxon>Tricholomatineae</taxon>
        <taxon>Clitocybaceae</taxon>
        <taxon>Collybia</taxon>
    </lineage>
</organism>
<comment type="caution">
    <text evidence="2">The sequence shown here is derived from an EMBL/GenBank/DDBJ whole genome shotgun (WGS) entry which is preliminary data.</text>
</comment>
<sequence length="67" mass="7565">MMKDHCGTSHFPLTFIDMAVLVSTSSFCLVIEAFWKHHCLGLWNATATLKHHPEVQGRVSQCCLVLH</sequence>
<evidence type="ECO:0000256" key="1">
    <source>
        <dbReference type="SAM" id="Phobius"/>
    </source>
</evidence>
<gene>
    <name evidence="2" type="ORF">BDZ94DRAFT_1266064</name>
</gene>
<evidence type="ECO:0000313" key="3">
    <source>
        <dbReference type="Proteomes" id="UP000807353"/>
    </source>
</evidence>
<reference evidence="2" key="1">
    <citation type="submission" date="2020-11" db="EMBL/GenBank/DDBJ databases">
        <authorList>
            <consortium name="DOE Joint Genome Institute"/>
            <person name="Ahrendt S."/>
            <person name="Riley R."/>
            <person name="Andreopoulos W."/>
            <person name="Labutti K."/>
            <person name="Pangilinan J."/>
            <person name="Ruiz-Duenas F.J."/>
            <person name="Barrasa J.M."/>
            <person name="Sanchez-Garcia M."/>
            <person name="Camarero S."/>
            <person name="Miyauchi S."/>
            <person name="Serrano A."/>
            <person name="Linde D."/>
            <person name="Babiker R."/>
            <person name="Drula E."/>
            <person name="Ayuso-Fernandez I."/>
            <person name="Pacheco R."/>
            <person name="Padilla G."/>
            <person name="Ferreira P."/>
            <person name="Barriuso J."/>
            <person name="Kellner H."/>
            <person name="Castanera R."/>
            <person name="Alfaro M."/>
            <person name="Ramirez L."/>
            <person name="Pisabarro A.G."/>
            <person name="Kuo A."/>
            <person name="Tritt A."/>
            <person name="Lipzen A."/>
            <person name="He G."/>
            <person name="Yan M."/>
            <person name="Ng V."/>
            <person name="Cullen D."/>
            <person name="Martin F."/>
            <person name="Rosso M.-N."/>
            <person name="Henrissat B."/>
            <person name="Hibbett D."/>
            <person name="Martinez A.T."/>
            <person name="Grigoriev I.V."/>
        </authorList>
    </citation>
    <scope>NUCLEOTIDE SEQUENCE</scope>
    <source>
        <strain evidence="2">CBS 247.69</strain>
    </source>
</reference>
<keyword evidence="1" id="KW-0472">Membrane</keyword>
<keyword evidence="3" id="KW-1185">Reference proteome</keyword>
<dbReference type="EMBL" id="MU150299">
    <property type="protein sequence ID" value="KAF9460371.1"/>
    <property type="molecule type" value="Genomic_DNA"/>
</dbReference>
<evidence type="ECO:0000313" key="2">
    <source>
        <dbReference type="EMBL" id="KAF9460371.1"/>
    </source>
</evidence>